<evidence type="ECO:0000256" key="2">
    <source>
        <dbReference type="ARBA" id="ARBA00010058"/>
    </source>
</evidence>
<dbReference type="InterPro" id="IPR036140">
    <property type="entry name" value="PFN_sf"/>
</dbReference>
<dbReference type="EMBL" id="JANTQA010000042">
    <property type="protein sequence ID" value="KAJ3434709.1"/>
    <property type="molecule type" value="Genomic_DNA"/>
</dbReference>
<dbReference type="Proteomes" id="UP001146793">
    <property type="component" value="Unassembled WGS sequence"/>
</dbReference>
<dbReference type="PRINTS" id="PR00392">
    <property type="entry name" value="PROFILIN"/>
</dbReference>
<dbReference type="CDD" id="cd00148">
    <property type="entry name" value="PROF"/>
    <property type="match status" value="1"/>
</dbReference>
<dbReference type="PANTHER" id="PTHR11604">
    <property type="entry name" value="PROFILIN"/>
    <property type="match status" value="1"/>
</dbReference>
<dbReference type="AlphaFoldDB" id="A0AAV7Z512"/>
<keyword evidence="5" id="KW-0206">Cytoskeleton</keyword>
<evidence type="ECO:0000256" key="6">
    <source>
        <dbReference type="RuleBase" id="RU003909"/>
    </source>
</evidence>
<dbReference type="GO" id="GO:0005938">
    <property type="term" value="C:cell cortex"/>
    <property type="evidence" value="ECO:0007669"/>
    <property type="project" value="TreeGrafter"/>
</dbReference>
<proteinExistence type="inferred from homology"/>
<dbReference type="SUPFAM" id="SSF55770">
    <property type="entry name" value="Profilin (actin-binding protein)"/>
    <property type="match status" value="1"/>
</dbReference>
<sequence length="125" mass="13308">MSWESYVATSLVGSGHVSMGAITGFDGGVWAQTKGMNLKKEEAKKIYAGFDDQSSLFETGIVIGGIKYIFLGGGEFLKGKKGQDGVIVYKSNTALVIGIYKDGIQTGNCSSVCGKFADWLKDNGY</sequence>
<evidence type="ECO:0000313" key="8">
    <source>
        <dbReference type="Proteomes" id="UP001146793"/>
    </source>
</evidence>
<dbReference type="PRINTS" id="PR01640">
    <property type="entry name" value="PROFILINPLNT"/>
</dbReference>
<comment type="similarity">
    <text evidence="2 6">Belongs to the profilin family.</text>
</comment>
<accession>A0AAV7Z512</accession>
<evidence type="ECO:0000313" key="7">
    <source>
        <dbReference type="EMBL" id="KAJ3434709.1"/>
    </source>
</evidence>
<dbReference type="GO" id="GO:0003785">
    <property type="term" value="F:actin monomer binding"/>
    <property type="evidence" value="ECO:0007669"/>
    <property type="project" value="TreeGrafter"/>
</dbReference>
<name>A0AAV7Z512_9EUKA</name>
<dbReference type="Gene3D" id="3.30.450.30">
    <property type="entry name" value="Dynein light chain 2a, cytoplasmic"/>
    <property type="match status" value="1"/>
</dbReference>
<protein>
    <recommendedName>
        <fullName evidence="6">Profilin</fullName>
    </recommendedName>
</protein>
<evidence type="ECO:0000256" key="4">
    <source>
        <dbReference type="ARBA" id="ARBA00023203"/>
    </source>
</evidence>
<gene>
    <name evidence="7" type="ORF">M0812_01830</name>
</gene>
<comment type="caution">
    <text evidence="7">The sequence shown here is derived from an EMBL/GenBank/DDBJ whole genome shotgun (WGS) entry which is preliminary data.</text>
</comment>
<dbReference type="InterPro" id="IPR005455">
    <property type="entry name" value="PFN_euk"/>
</dbReference>
<keyword evidence="3" id="KW-0963">Cytoplasm</keyword>
<evidence type="ECO:0000256" key="5">
    <source>
        <dbReference type="ARBA" id="ARBA00023212"/>
    </source>
</evidence>
<dbReference type="Pfam" id="PF00235">
    <property type="entry name" value="Profilin"/>
    <property type="match status" value="1"/>
</dbReference>
<dbReference type="PANTHER" id="PTHR11604:SF0">
    <property type="entry name" value="PROFILIN"/>
    <property type="match status" value="1"/>
</dbReference>
<reference evidence="7" key="1">
    <citation type="submission" date="2022-08" db="EMBL/GenBank/DDBJ databases">
        <title>Novel sulphate-reducing endosymbionts in the free-living metamonad Anaeramoeba.</title>
        <authorList>
            <person name="Jerlstrom-Hultqvist J."/>
            <person name="Cepicka I."/>
            <person name="Gallot-Lavallee L."/>
            <person name="Salas-Leiva D."/>
            <person name="Curtis B.A."/>
            <person name="Zahonova K."/>
            <person name="Pipaliya S."/>
            <person name="Dacks J."/>
            <person name="Roger A.J."/>
        </authorList>
    </citation>
    <scope>NUCLEOTIDE SEQUENCE</scope>
    <source>
        <strain evidence="7">Busselton2</strain>
    </source>
</reference>
<comment type="subcellular location">
    <subcellularLocation>
        <location evidence="1">Cytoplasm</location>
        <location evidence="1">Cytoskeleton</location>
    </subcellularLocation>
</comment>
<dbReference type="InterPro" id="IPR048278">
    <property type="entry name" value="PFN"/>
</dbReference>
<evidence type="ECO:0000256" key="3">
    <source>
        <dbReference type="ARBA" id="ARBA00022490"/>
    </source>
</evidence>
<dbReference type="SMART" id="SM00392">
    <property type="entry name" value="PROF"/>
    <property type="match status" value="1"/>
</dbReference>
<evidence type="ECO:0000256" key="1">
    <source>
        <dbReference type="ARBA" id="ARBA00004245"/>
    </source>
</evidence>
<dbReference type="GO" id="GO:0005856">
    <property type="term" value="C:cytoskeleton"/>
    <property type="evidence" value="ECO:0007669"/>
    <property type="project" value="UniProtKB-SubCell"/>
</dbReference>
<organism evidence="7 8">
    <name type="scientific">Anaeramoeba flamelloides</name>
    <dbReference type="NCBI Taxonomy" id="1746091"/>
    <lineage>
        <taxon>Eukaryota</taxon>
        <taxon>Metamonada</taxon>
        <taxon>Anaeramoebidae</taxon>
        <taxon>Anaeramoeba</taxon>
    </lineage>
</organism>
<keyword evidence="4 6" id="KW-0009">Actin-binding</keyword>